<dbReference type="AlphaFoldDB" id="A0A2P2PI81"/>
<reference evidence="1" key="1">
    <citation type="submission" date="2018-02" db="EMBL/GenBank/DDBJ databases">
        <title>Rhizophora mucronata_Transcriptome.</title>
        <authorList>
            <person name="Meera S.P."/>
            <person name="Sreeshan A."/>
            <person name="Augustine A."/>
        </authorList>
    </citation>
    <scope>NUCLEOTIDE SEQUENCE</scope>
    <source>
        <tissue evidence="1">Leaf</tissue>
    </source>
</reference>
<dbReference type="EMBL" id="GGEC01073885">
    <property type="protein sequence ID" value="MBX54369.1"/>
    <property type="molecule type" value="Transcribed_RNA"/>
</dbReference>
<sequence length="101" mass="11246">MLSPIFSHPFPPIIPTCPLLLSLCTHRSVNRRGLSGTQSWWRNLLLSSTNEANTTTRPILSLNPFQSCGLQSETCFSSTATWLSLTPNTMRLEVLMILSLV</sequence>
<evidence type="ECO:0000313" key="1">
    <source>
        <dbReference type="EMBL" id="MBX54369.1"/>
    </source>
</evidence>
<organism evidence="1">
    <name type="scientific">Rhizophora mucronata</name>
    <name type="common">Asiatic mangrove</name>
    <dbReference type="NCBI Taxonomy" id="61149"/>
    <lineage>
        <taxon>Eukaryota</taxon>
        <taxon>Viridiplantae</taxon>
        <taxon>Streptophyta</taxon>
        <taxon>Embryophyta</taxon>
        <taxon>Tracheophyta</taxon>
        <taxon>Spermatophyta</taxon>
        <taxon>Magnoliopsida</taxon>
        <taxon>eudicotyledons</taxon>
        <taxon>Gunneridae</taxon>
        <taxon>Pentapetalae</taxon>
        <taxon>rosids</taxon>
        <taxon>fabids</taxon>
        <taxon>Malpighiales</taxon>
        <taxon>Rhizophoraceae</taxon>
        <taxon>Rhizophora</taxon>
    </lineage>
</organism>
<accession>A0A2P2PI81</accession>
<protein>
    <submittedName>
        <fullName evidence="1">Uncharacterized protein MANES_04G070000</fullName>
    </submittedName>
</protein>
<proteinExistence type="predicted"/>
<name>A0A2P2PI81_RHIMU</name>